<proteinExistence type="predicted"/>
<accession>A0A6G1G1G0</accession>
<dbReference type="InterPro" id="IPR013078">
    <property type="entry name" value="His_Pase_superF_clade-1"/>
</dbReference>
<keyword evidence="2" id="KW-1185">Reference proteome</keyword>
<evidence type="ECO:0000313" key="3">
    <source>
        <dbReference type="RefSeq" id="XP_033533391.1"/>
    </source>
</evidence>
<dbReference type="InterPro" id="IPR051710">
    <property type="entry name" value="Phosphatase_SH3-domain"/>
</dbReference>
<organism evidence="1">
    <name type="scientific">Eremomyces bilateralis CBS 781.70</name>
    <dbReference type="NCBI Taxonomy" id="1392243"/>
    <lineage>
        <taxon>Eukaryota</taxon>
        <taxon>Fungi</taxon>
        <taxon>Dikarya</taxon>
        <taxon>Ascomycota</taxon>
        <taxon>Pezizomycotina</taxon>
        <taxon>Dothideomycetes</taxon>
        <taxon>Dothideomycetes incertae sedis</taxon>
        <taxon>Eremomycetales</taxon>
        <taxon>Eremomycetaceae</taxon>
        <taxon>Eremomyces</taxon>
    </lineage>
</organism>
<dbReference type="CDD" id="cd07067">
    <property type="entry name" value="HP_PGM_like"/>
    <property type="match status" value="1"/>
</dbReference>
<sequence length="274" mass="29900">MVLEVIYIVRHGYRSNWSVNHETGVYHSSVPTPTGIPADPALSSYGVDQSKQLGDKLLSIDPPVDVVYSSPWYRCIQTIKPAIDKWAAAGGAKKVRVENGVGEFFGEARFEHPSPAPVDELEVHFPDIMDRSYTPVARPSTNGESTMGLHNRAAYALARIISDLDRDPKGPKSVVICTHAAFIIAAGRALTGLMPAEPEEHDFSCYTCGLSMFVRRTNHPTEAGVKAPVAEWDPKDPENIPELDWIGGKGVGGGWDCVHNSDCSFLKGGEERGW</sequence>
<reference evidence="1 3" key="1">
    <citation type="submission" date="2020-01" db="EMBL/GenBank/DDBJ databases">
        <authorList>
            <consortium name="DOE Joint Genome Institute"/>
            <person name="Haridas S."/>
            <person name="Albert R."/>
            <person name="Binder M."/>
            <person name="Bloem J."/>
            <person name="Labutti K."/>
            <person name="Salamov A."/>
            <person name="Andreopoulos B."/>
            <person name="Baker S.E."/>
            <person name="Barry K."/>
            <person name="Bills G."/>
            <person name="Bluhm B.H."/>
            <person name="Cannon C."/>
            <person name="Castanera R."/>
            <person name="Culley D.E."/>
            <person name="Daum C."/>
            <person name="Ezra D."/>
            <person name="Gonzalez J.B."/>
            <person name="Henrissat B."/>
            <person name="Kuo A."/>
            <person name="Liang C."/>
            <person name="Lipzen A."/>
            <person name="Lutzoni F."/>
            <person name="Magnuson J."/>
            <person name="Mondo S."/>
            <person name="Nolan M."/>
            <person name="Ohm R."/>
            <person name="Pangilinan J."/>
            <person name="Park H.-J."/>
            <person name="Ramirez L."/>
            <person name="Alfaro M."/>
            <person name="Sun H."/>
            <person name="Tritt A."/>
            <person name="Yoshinaga Y."/>
            <person name="Zwiers L.-H."/>
            <person name="Turgeon B.G."/>
            <person name="Goodwin S.B."/>
            <person name="Spatafora J.W."/>
            <person name="Crous P.W."/>
            <person name="Grigoriev I.V."/>
        </authorList>
    </citation>
    <scope>NUCLEOTIDE SEQUENCE</scope>
    <source>
        <strain evidence="1 3">CBS 781.70</strain>
    </source>
</reference>
<evidence type="ECO:0000313" key="2">
    <source>
        <dbReference type="Proteomes" id="UP000504638"/>
    </source>
</evidence>
<dbReference type="PANTHER" id="PTHR16469">
    <property type="entry name" value="UBIQUITIN-ASSOCIATED AND SH3 DOMAIN-CONTAINING BA-RELATED"/>
    <property type="match status" value="1"/>
</dbReference>
<dbReference type="SUPFAM" id="SSF53254">
    <property type="entry name" value="Phosphoglycerate mutase-like"/>
    <property type="match status" value="1"/>
</dbReference>
<evidence type="ECO:0000313" key="1">
    <source>
        <dbReference type="EMBL" id="KAF1811760.1"/>
    </source>
</evidence>
<dbReference type="Proteomes" id="UP000504638">
    <property type="component" value="Unplaced"/>
</dbReference>
<reference evidence="3" key="3">
    <citation type="submission" date="2025-04" db="UniProtKB">
        <authorList>
            <consortium name="RefSeq"/>
        </authorList>
    </citation>
    <scope>IDENTIFICATION</scope>
    <source>
        <strain evidence="3">CBS 781.70</strain>
    </source>
</reference>
<dbReference type="Gene3D" id="3.40.50.1240">
    <property type="entry name" value="Phosphoglycerate mutase-like"/>
    <property type="match status" value="1"/>
</dbReference>
<name>A0A6G1G1G0_9PEZI</name>
<dbReference type="OrthoDB" id="414418at2759"/>
<reference evidence="3" key="2">
    <citation type="submission" date="2020-04" db="EMBL/GenBank/DDBJ databases">
        <authorList>
            <consortium name="NCBI Genome Project"/>
        </authorList>
    </citation>
    <scope>NUCLEOTIDE SEQUENCE</scope>
    <source>
        <strain evidence="3">CBS 781.70</strain>
    </source>
</reference>
<gene>
    <name evidence="1 3" type="ORF">P152DRAFT_459223</name>
</gene>
<dbReference type="PANTHER" id="PTHR16469:SF51">
    <property type="entry name" value="TRANSCRIPTION FACTOR TAU 55 KDA SUBUNIT"/>
    <property type="match status" value="1"/>
</dbReference>
<dbReference type="AlphaFoldDB" id="A0A6G1G1G0"/>
<dbReference type="SMART" id="SM00855">
    <property type="entry name" value="PGAM"/>
    <property type="match status" value="1"/>
</dbReference>
<dbReference type="Pfam" id="PF00300">
    <property type="entry name" value="His_Phos_1"/>
    <property type="match status" value="1"/>
</dbReference>
<dbReference type="RefSeq" id="XP_033533391.1">
    <property type="nucleotide sequence ID" value="XM_033679633.1"/>
</dbReference>
<dbReference type="EMBL" id="ML975160">
    <property type="protein sequence ID" value="KAF1811760.1"/>
    <property type="molecule type" value="Genomic_DNA"/>
</dbReference>
<dbReference type="InterPro" id="IPR029033">
    <property type="entry name" value="His_PPase_superfam"/>
</dbReference>
<dbReference type="GeneID" id="54420203"/>
<protein>
    <submittedName>
        <fullName evidence="1 3">Phosphoglycerate mutase-like protein</fullName>
    </submittedName>
</protein>